<keyword evidence="2" id="KW-1003">Cell membrane</keyword>
<evidence type="ECO:0000256" key="5">
    <source>
        <dbReference type="ARBA" id="ARBA00023136"/>
    </source>
</evidence>
<evidence type="ECO:0000313" key="11">
    <source>
        <dbReference type="EMBL" id="BDE06196.1"/>
    </source>
</evidence>
<name>A0AAN1XVI8_UNVUL</name>
<evidence type="ECO:0000256" key="6">
    <source>
        <dbReference type="ARBA" id="ARBA00023303"/>
    </source>
</evidence>
<evidence type="ECO:0000256" key="7">
    <source>
        <dbReference type="ARBA" id="ARBA00035120"/>
    </source>
</evidence>
<evidence type="ECO:0000256" key="10">
    <source>
        <dbReference type="RuleBase" id="RU004340"/>
    </source>
</evidence>
<keyword evidence="6" id="KW-0406">Ion transport</keyword>
<keyword evidence="5 10" id="KW-0472">Membrane</keyword>
<feature type="transmembrane region" description="Helical" evidence="10">
    <location>
        <begin position="51"/>
        <end position="73"/>
    </location>
</feature>
<keyword evidence="6" id="KW-0407">Ion channel</keyword>
<dbReference type="KEGG" id="vab:WPS_14720"/>
<dbReference type="RefSeq" id="WP_317997175.1">
    <property type="nucleotide sequence ID" value="NZ_AP025523.1"/>
</dbReference>
<evidence type="ECO:0000256" key="1">
    <source>
        <dbReference type="ARBA" id="ARBA00004651"/>
    </source>
</evidence>
<proteinExistence type="inferred from homology"/>
<accession>A0AAN1XVI8</accession>
<protein>
    <recommendedName>
        <fullName evidence="10">Fluoride-specific ion channel</fullName>
    </recommendedName>
</protein>
<comment type="similarity">
    <text evidence="7 10">Belongs to the fluoride channel Fluc/FEX (TC 1.A.43) family.</text>
</comment>
<keyword evidence="6" id="KW-0813">Transport</keyword>
<organism evidence="11 12">
    <name type="scientific">Vulcanimicrobium alpinum</name>
    <dbReference type="NCBI Taxonomy" id="3016050"/>
    <lineage>
        <taxon>Bacteria</taxon>
        <taxon>Bacillati</taxon>
        <taxon>Vulcanimicrobiota</taxon>
        <taxon>Vulcanimicrobiia</taxon>
        <taxon>Vulcanimicrobiales</taxon>
        <taxon>Vulcanimicrobiaceae</taxon>
        <taxon>Vulcanimicrobium</taxon>
    </lineage>
</organism>
<comment type="subcellular location">
    <subcellularLocation>
        <location evidence="1">Cell membrane</location>
        <topology evidence="1">Multi-pass membrane protein</topology>
    </subcellularLocation>
</comment>
<evidence type="ECO:0000256" key="2">
    <source>
        <dbReference type="ARBA" id="ARBA00022475"/>
    </source>
</evidence>
<evidence type="ECO:0000256" key="4">
    <source>
        <dbReference type="ARBA" id="ARBA00022989"/>
    </source>
</evidence>
<dbReference type="GO" id="GO:0005886">
    <property type="term" value="C:plasma membrane"/>
    <property type="evidence" value="ECO:0007669"/>
    <property type="project" value="UniProtKB-SubCell"/>
</dbReference>
<dbReference type="GO" id="GO:0034220">
    <property type="term" value="P:monoatomic ion transmembrane transport"/>
    <property type="evidence" value="ECO:0007669"/>
    <property type="project" value="UniProtKB-KW"/>
</dbReference>
<reference evidence="11 12" key="1">
    <citation type="journal article" date="2022" name="ISME Commun">
        <title>Vulcanimicrobium alpinus gen. nov. sp. nov., the first cultivated representative of the candidate phylum 'Eremiobacterota', is a metabolically versatile aerobic anoxygenic phototroph.</title>
        <authorList>
            <person name="Yabe S."/>
            <person name="Muto K."/>
            <person name="Abe K."/>
            <person name="Yokota A."/>
            <person name="Staudigel H."/>
            <person name="Tebo B.M."/>
        </authorList>
    </citation>
    <scope>NUCLEOTIDE SEQUENCE [LARGE SCALE GENOMIC DNA]</scope>
    <source>
        <strain evidence="11 12">WC8-2</strain>
    </source>
</reference>
<gene>
    <name evidence="11" type="ORF">WPS_14720</name>
</gene>
<dbReference type="Proteomes" id="UP001317532">
    <property type="component" value="Chromosome"/>
</dbReference>
<keyword evidence="3 10" id="KW-0812">Transmembrane</keyword>
<dbReference type="AlphaFoldDB" id="A0AAN1XVI8"/>
<comment type="catalytic activity">
    <reaction evidence="8">
        <text>fluoride(in) = fluoride(out)</text>
        <dbReference type="Rhea" id="RHEA:76159"/>
        <dbReference type="ChEBI" id="CHEBI:17051"/>
    </reaction>
    <physiologicalReaction direction="left-to-right" evidence="8">
        <dbReference type="Rhea" id="RHEA:76160"/>
    </physiologicalReaction>
</comment>
<comment type="function">
    <text evidence="9">Fluoride-specific ion channel. Important for reducing fluoride concentration in the cell, thus reducing its toxicity.</text>
</comment>
<evidence type="ECO:0000313" key="12">
    <source>
        <dbReference type="Proteomes" id="UP001317532"/>
    </source>
</evidence>
<sequence length="76" mass="7723">MGRRRRPGRHADVRLFVATGILGGFTTFSTFSLEALTLARDGSAGLATAYAAGSVALGFAAAYAGTVAARLLAPHA</sequence>
<dbReference type="InterPro" id="IPR003691">
    <property type="entry name" value="FluC"/>
</dbReference>
<feature type="transmembrane region" description="Helical" evidence="10">
    <location>
        <begin position="12"/>
        <end position="31"/>
    </location>
</feature>
<keyword evidence="12" id="KW-1185">Reference proteome</keyword>
<evidence type="ECO:0000256" key="3">
    <source>
        <dbReference type="ARBA" id="ARBA00022692"/>
    </source>
</evidence>
<evidence type="ECO:0000256" key="9">
    <source>
        <dbReference type="ARBA" id="ARBA00049940"/>
    </source>
</evidence>
<dbReference type="EMBL" id="AP025523">
    <property type="protein sequence ID" value="BDE06196.1"/>
    <property type="molecule type" value="Genomic_DNA"/>
</dbReference>
<comment type="caution">
    <text evidence="10">Lacks conserved residue(s) required for the propagation of feature annotation.</text>
</comment>
<keyword evidence="4 10" id="KW-1133">Transmembrane helix</keyword>
<evidence type="ECO:0000256" key="8">
    <source>
        <dbReference type="ARBA" id="ARBA00035585"/>
    </source>
</evidence>
<dbReference type="Pfam" id="PF02537">
    <property type="entry name" value="CRCB"/>
    <property type="match status" value="1"/>
</dbReference>